<comment type="caution">
    <text evidence="2">The sequence shown here is derived from an EMBL/GenBank/DDBJ whole genome shotgun (WGS) entry which is preliminary data.</text>
</comment>
<keyword evidence="3" id="KW-1185">Reference proteome</keyword>
<dbReference type="SUPFAM" id="SSF47598">
    <property type="entry name" value="Ribbon-helix-helix"/>
    <property type="match status" value="1"/>
</dbReference>
<evidence type="ECO:0000313" key="2">
    <source>
        <dbReference type="EMBL" id="TQN42105.1"/>
    </source>
</evidence>
<dbReference type="InterPro" id="IPR002145">
    <property type="entry name" value="CopG"/>
</dbReference>
<dbReference type="InterPro" id="IPR013321">
    <property type="entry name" value="Arc_rbn_hlx_hlx"/>
</dbReference>
<evidence type="ECO:0000259" key="1">
    <source>
        <dbReference type="Pfam" id="PF01402"/>
    </source>
</evidence>
<protein>
    <submittedName>
        <fullName evidence="2">Ribbon-helix-helix CopG family protein</fullName>
    </submittedName>
</protein>
<dbReference type="AlphaFoldDB" id="A0A543PDE6"/>
<dbReference type="RefSeq" id="WP_142024768.1">
    <property type="nucleotide sequence ID" value="NZ_VFQE01000001.1"/>
</dbReference>
<name>A0A543PDE6_9ACTN</name>
<dbReference type="CDD" id="cd22231">
    <property type="entry name" value="RHH_NikR_HicB-like"/>
    <property type="match status" value="1"/>
</dbReference>
<feature type="domain" description="Ribbon-helix-helix protein CopG" evidence="1">
    <location>
        <begin position="2"/>
        <end position="37"/>
    </location>
</feature>
<dbReference type="GO" id="GO:0006355">
    <property type="term" value="P:regulation of DNA-templated transcription"/>
    <property type="evidence" value="ECO:0007669"/>
    <property type="project" value="InterPro"/>
</dbReference>
<reference evidence="2 3" key="1">
    <citation type="submission" date="2019-06" db="EMBL/GenBank/DDBJ databases">
        <title>Sequencing the genomes of 1000 actinobacteria strains.</title>
        <authorList>
            <person name="Klenk H.-P."/>
        </authorList>
    </citation>
    <scope>NUCLEOTIDE SEQUENCE [LARGE SCALE GENOMIC DNA]</scope>
    <source>
        <strain evidence="2 3">DSM 46837</strain>
    </source>
</reference>
<dbReference type="Gene3D" id="1.10.1220.10">
    <property type="entry name" value="Met repressor-like"/>
    <property type="match status" value="1"/>
</dbReference>
<gene>
    <name evidence="2" type="ORF">FHU33_1498</name>
</gene>
<accession>A0A543PDE6</accession>
<dbReference type="Proteomes" id="UP000319865">
    <property type="component" value="Unassembled WGS sequence"/>
</dbReference>
<dbReference type="InterPro" id="IPR010985">
    <property type="entry name" value="Ribbon_hlx_hlx"/>
</dbReference>
<dbReference type="EMBL" id="VFQE01000001">
    <property type="protein sequence ID" value="TQN42105.1"/>
    <property type="molecule type" value="Genomic_DNA"/>
</dbReference>
<sequence length="76" mass="8379">MKLSISLSDEDVAFVDEYVAASGLESRSAAIRRALHLLRQPQLEQDYERAWEEWAASGEQAAWDTTAGDGVADAPR</sequence>
<evidence type="ECO:0000313" key="3">
    <source>
        <dbReference type="Proteomes" id="UP000319865"/>
    </source>
</evidence>
<dbReference type="Pfam" id="PF01402">
    <property type="entry name" value="RHH_1"/>
    <property type="match status" value="1"/>
</dbReference>
<dbReference type="OrthoDB" id="3692970at2"/>
<organism evidence="2 3">
    <name type="scientific">Blastococcus colisei</name>
    <dbReference type="NCBI Taxonomy" id="1564162"/>
    <lineage>
        <taxon>Bacteria</taxon>
        <taxon>Bacillati</taxon>
        <taxon>Actinomycetota</taxon>
        <taxon>Actinomycetes</taxon>
        <taxon>Geodermatophilales</taxon>
        <taxon>Geodermatophilaceae</taxon>
        <taxon>Blastococcus</taxon>
    </lineage>
</organism>
<proteinExistence type="predicted"/>